<protein>
    <submittedName>
        <fullName evidence="5">CopY family transcriptional regulator</fullName>
    </submittedName>
</protein>
<dbReference type="InterPro" id="IPR036388">
    <property type="entry name" value="WH-like_DNA-bd_sf"/>
</dbReference>
<evidence type="ECO:0000256" key="2">
    <source>
        <dbReference type="ARBA" id="ARBA00023015"/>
    </source>
</evidence>
<keyword evidence="3" id="KW-0238">DNA-binding</keyword>
<evidence type="ECO:0000256" key="3">
    <source>
        <dbReference type="ARBA" id="ARBA00023125"/>
    </source>
</evidence>
<keyword evidence="2" id="KW-0805">Transcription regulation</keyword>
<dbReference type="Proteomes" id="UP000245683">
    <property type="component" value="Unassembled WGS sequence"/>
</dbReference>
<dbReference type="InterPro" id="IPR005650">
    <property type="entry name" value="BlaI_family"/>
</dbReference>
<organism evidence="5 6">
    <name type="scientific">Micromonospora globispora</name>
    <dbReference type="NCBI Taxonomy" id="1450148"/>
    <lineage>
        <taxon>Bacteria</taxon>
        <taxon>Bacillati</taxon>
        <taxon>Actinomycetota</taxon>
        <taxon>Actinomycetes</taxon>
        <taxon>Micromonosporales</taxon>
        <taxon>Micromonosporaceae</taxon>
        <taxon>Micromonospora</taxon>
    </lineage>
</organism>
<reference evidence="6" key="1">
    <citation type="submission" date="2018-05" db="EMBL/GenBank/DDBJ databases">
        <title>Micromonospora globispora sp. nov. and Micromonospora rugosa sp. nov., isolated from marine sediment.</title>
        <authorList>
            <person name="Carro L."/>
            <person name="Aysel V."/>
            <person name="Cetin D."/>
            <person name="Igual J.M."/>
            <person name="Klenk H.-P."/>
            <person name="Trujillo M.E."/>
            <person name="Sahin N."/>
        </authorList>
    </citation>
    <scope>NUCLEOTIDE SEQUENCE [LARGE SCALE GENOMIC DNA]</scope>
    <source>
        <strain evidence="6">S2904</strain>
    </source>
</reference>
<keyword evidence="6" id="KW-1185">Reference proteome</keyword>
<comment type="similarity">
    <text evidence="1">Belongs to the BlaI transcriptional regulatory family.</text>
</comment>
<gene>
    <name evidence="5" type="ORF">DLJ46_18530</name>
</gene>
<proteinExistence type="inferred from homology"/>
<dbReference type="GO" id="GO:0045892">
    <property type="term" value="P:negative regulation of DNA-templated transcription"/>
    <property type="evidence" value="ECO:0007669"/>
    <property type="project" value="InterPro"/>
</dbReference>
<comment type="caution">
    <text evidence="5">The sequence shown here is derived from an EMBL/GenBank/DDBJ whole genome shotgun (WGS) entry which is preliminary data.</text>
</comment>
<dbReference type="InterPro" id="IPR036390">
    <property type="entry name" value="WH_DNA-bd_sf"/>
</dbReference>
<evidence type="ECO:0000313" key="5">
    <source>
        <dbReference type="EMBL" id="PWU46354.1"/>
    </source>
</evidence>
<sequence length="125" mass="13476">MDHGRRPRGGLEQQVLAALAGAPGPLTPAQVRDRLDGDLAYTTVMTVLARLTAKGILTRVRAGRAYTYRLIGDEAELTARRMRRLLDAGGDRTAVLTRFVGTLSADDEQLLVELLTAAESSTEQG</sequence>
<dbReference type="OrthoDB" id="9813987at2"/>
<evidence type="ECO:0000256" key="1">
    <source>
        <dbReference type="ARBA" id="ARBA00011046"/>
    </source>
</evidence>
<dbReference type="EMBL" id="QGSV01000222">
    <property type="protein sequence ID" value="PWU46354.1"/>
    <property type="molecule type" value="Genomic_DNA"/>
</dbReference>
<dbReference type="RefSeq" id="WP_109945894.1">
    <property type="nucleotide sequence ID" value="NZ_QGGF01000474.1"/>
</dbReference>
<dbReference type="AlphaFoldDB" id="A0A317K230"/>
<name>A0A317K230_9ACTN</name>
<accession>A0A317K230</accession>
<evidence type="ECO:0000256" key="4">
    <source>
        <dbReference type="ARBA" id="ARBA00023163"/>
    </source>
</evidence>
<dbReference type="Gene3D" id="1.10.10.10">
    <property type="entry name" value="Winged helix-like DNA-binding domain superfamily/Winged helix DNA-binding domain"/>
    <property type="match status" value="1"/>
</dbReference>
<keyword evidence="4" id="KW-0804">Transcription</keyword>
<evidence type="ECO:0000313" key="6">
    <source>
        <dbReference type="Proteomes" id="UP000245683"/>
    </source>
</evidence>
<dbReference type="SUPFAM" id="SSF46785">
    <property type="entry name" value="Winged helix' DNA-binding domain"/>
    <property type="match status" value="1"/>
</dbReference>
<dbReference type="GO" id="GO:0003677">
    <property type="term" value="F:DNA binding"/>
    <property type="evidence" value="ECO:0007669"/>
    <property type="project" value="UniProtKB-KW"/>
</dbReference>
<dbReference type="Pfam" id="PF03965">
    <property type="entry name" value="Penicillinase_R"/>
    <property type="match status" value="1"/>
</dbReference>